<dbReference type="GO" id="GO:0005741">
    <property type="term" value="C:mitochondrial outer membrane"/>
    <property type="evidence" value="ECO:0007669"/>
    <property type="project" value="InterPro"/>
</dbReference>
<dbReference type="GO" id="GO:0008308">
    <property type="term" value="F:voltage-gated monoatomic anion channel activity"/>
    <property type="evidence" value="ECO:0007669"/>
    <property type="project" value="InterPro"/>
</dbReference>
<evidence type="ECO:0000313" key="1">
    <source>
        <dbReference type="EMBL" id="RHW74055.1"/>
    </source>
</evidence>
<dbReference type="PANTHER" id="PTHR11743:SF70">
    <property type="entry name" value="GH26960P-RELATED"/>
    <property type="match status" value="1"/>
</dbReference>
<gene>
    <name evidence="1" type="ORF">DPX39_020008100</name>
    <name evidence="2" type="ORF">DPX39_020008200</name>
</gene>
<reference evidence="2 3" key="1">
    <citation type="submission" date="2018-09" db="EMBL/GenBank/DDBJ databases">
        <title>whole genome sequence of T. equiperdum IVM-t1 strain.</title>
        <authorList>
            <person name="Suganuma K."/>
        </authorList>
    </citation>
    <scope>NUCLEOTIDE SEQUENCE [LARGE SCALE GENOMIC DNA]</scope>
    <source>
        <strain evidence="2 3">IVM-t1</strain>
    </source>
</reference>
<dbReference type="InterPro" id="IPR023614">
    <property type="entry name" value="Porin_dom_sf"/>
</dbReference>
<dbReference type="Gene3D" id="2.40.160.10">
    <property type="entry name" value="Porin"/>
    <property type="match status" value="1"/>
</dbReference>
<dbReference type="InterPro" id="IPR001925">
    <property type="entry name" value="Porin_Euk"/>
</dbReference>
<dbReference type="Proteomes" id="UP000266743">
    <property type="component" value="Chromosome 2"/>
</dbReference>
<name>A0A3L6LC25_9TRYP</name>
<organism evidence="2 3">
    <name type="scientific">Trypanosoma brucei equiperdum</name>
    <dbReference type="NCBI Taxonomy" id="630700"/>
    <lineage>
        <taxon>Eukaryota</taxon>
        <taxon>Discoba</taxon>
        <taxon>Euglenozoa</taxon>
        <taxon>Kinetoplastea</taxon>
        <taxon>Metakinetoplastina</taxon>
        <taxon>Trypanosomatida</taxon>
        <taxon>Trypanosomatidae</taxon>
        <taxon>Trypanosoma</taxon>
    </lineage>
</organism>
<accession>A0A3L6LC25</accession>
<dbReference type="PANTHER" id="PTHR11743">
    <property type="entry name" value="VOLTAGE-DEPENDENT ANION-SELECTIVE CHANNEL"/>
    <property type="match status" value="1"/>
</dbReference>
<evidence type="ECO:0000313" key="3">
    <source>
        <dbReference type="Proteomes" id="UP000266743"/>
    </source>
</evidence>
<evidence type="ECO:0000313" key="2">
    <source>
        <dbReference type="EMBL" id="RHW74109.1"/>
    </source>
</evidence>
<dbReference type="AlphaFoldDB" id="A0A3L6LC25"/>
<sequence>MFAPAKSLVLYKDYHKDAKDLLTKNYSSAQKWKLESKFKGPKDKLILNPTVTSDGAFSTDLEYTISQCGAALKGTYATSTSNVTGTVTYHYKGHKIEGVVNKNGNYEVSHEGNFQGLLSLHEKLTKKTLEVGAGTAIGPYCSVGCGALYNLGAKGNCDWTASCRYARCGYTAAIRTNKLNTYTTSITARVPKCPHRVVVGAEVVCGRGQPWTGVVGVEADCVLVKGNVLKARVNKKLEWAAVYIAKLIDNWTVAVTVDKSLKPGVLITHS</sequence>
<dbReference type="EMBL" id="QSBY01000002">
    <property type="protein sequence ID" value="RHW74055.1"/>
    <property type="molecule type" value="Genomic_DNA"/>
</dbReference>
<comment type="caution">
    <text evidence="2">The sequence shown here is derived from an EMBL/GenBank/DDBJ whole genome shotgun (WGS) entry which is preliminary data.</text>
</comment>
<dbReference type="EMBL" id="QSBY01000002">
    <property type="protein sequence ID" value="RHW74109.1"/>
    <property type="molecule type" value="Genomic_DNA"/>
</dbReference>
<proteinExistence type="predicted"/>
<protein>
    <submittedName>
        <fullName evidence="2">Voltage-dependent anion-selective channel 1</fullName>
    </submittedName>
</protein>